<dbReference type="PANTHER" id="PTHR11091:SF0">
    <property type="entry name" value="MALATE DEHYDROGENASE"/>
    <property type="match status" value="1"/>
</dbReference>
<evidence type="ECO:0000256" key="2">
    <source>
        <dbReference type="ARBA" id="ARBA00023002"/>
    </source>
</evidence>
<comment type="caution">
    <text evidence="3">The sequence shown here is derived from an EMBL/GenBank/DDBJ whole genome shotgun (WGS) entry which is preliminary data.</text>
</comment>
<reference evidence="4" key="1">
    <citation type="journal article" date="2017" name="Appl. Environ. Microbiol.">
        <title>Genomic analysis of Calderihabitans maritimus KKC1, a thermophilic hydrogenogenic carboxydotrophic bacterium isolated from marine sediment.</title>
        <authorList>
            <person name="Omae K."/>
            <person name="Yoneda Y."/>
            <person name="Fukuyama Y."/>
            <person name="Yoshida T."/>
            <person name="Sako Y."/>
        </authorList>
    </citation>
    <scope>NUCLEOTIDE SEQUENCE [LARGE SCALE GENOMIC DNA]</scope>
    <source>
        <strain evidence="4">KKC1</strain>
    </source>
</reference>
<organism evidence="3 4">
    <name type="scientific">Calderihabitans maritimus</name>
    <dbReference type="NCBI Taxonomy" id="1246530"/>
    <lineage>
        <taxon>Bacteria</taxon>
        <taxon>Bacillati</taxon>
        <taxon>Bacillota</taxon>
        <taxon>Clostridia</taxon>
        <taxon>Neomoorellales</taxon>
        <taxon>Calderihabitantaceae</taxon>
        <taxon>Calderihabitans</taxon>
    </lineage>
</organism>
<dbReference type="Pfam" id="PF02615">
    <property type="entry name" value="Ldh_2"/>
    <property type="match status" value="1"/>
</dbReference>
<evidence type="ECO:0000313" key="4">
    <source>
        <dbReference type="Proteomes" id="UP000197032"/>
    </source>
</evidence>
<dbReference type="GO" id="GO:0016491">
    <property type="term" value="F:oxidoreductase activity"/>
    <property type="evidence" value="ECO:0007669"/>
    <property type="project" value="UniProtKB-KW"/>
</dbReference>
<gene>
    <name evidence="3" type="ORF">KKC1_14130</name>
</gene>
<dbReference type="RefSeq" id="WP_088553653.1">
    <property type="nucleotide sequence ID" value="NZ_BDGJ01000064.1"/>
</dbReference>
<dbReference type="AlphaFoldDB" id="A0A1Z5HRV5"/>
<dbReference type="OrthoDB" id="9769447at2"/>
<dbReference type="InterPro" id="IPR036111">
    <property type="entry name" value="Mal/L-sulfo/L-lacto_DH-like_sf"/>
</dbReference>
<dbReference type="PANTHER" id="PTHR11091">
    <property type="entry name" value="OXIDOREDUCTASE-RELATED"/>
    <property type="match status" value="1"/>
</dbReference>
<keyword evidence="4" id="KW-1185">Reference proteome</keyword>
<accession>A0A1Z5HRV5</accession>
<dbReference type="Gene3D" id="1.10.1530.10">
    <property type="match status" value="1"/>
</dbReference>
<evidence type="ECO:0000313" key="3">
    <source>
        <dbReference type="EMBL" id="GAW92256.1"/>
    </source>
</evidence>
<evidence type="ECO:0008006" key="5">
    <source>
        <dbReference type="Google" id="ProtNLM"/>
    </source>
</evidence>
<keyword evidence="2" id="KW-0560">Oxidoreductase</keyword>
<protein>
    <recommendedName>
        <fullName evidence="5">Malate dehydrogenase</fullName>
    </recommendedName>
</protein>
<dbReference type="InterPro" id="IPR043143">
    <property type="entry name" value="Mal/L-sulf/L-lact_DH-like_NADP"/>
</dbReference>
<comment type="similarity">
    <text evidence="1">Belongs to the LDH2/MDH2 oxidoreductase family.</text>
</comment>
<proteinExistence type="inferred from homology"/>
<sequence>MKKYQASDLEKICTEVLKGYGVKEEYAKTAASVMISANLRGIDSHGVAYLPIYVERIKRGVVDPKAEPEILNETTNTAIVDGKNGLGQVSAVRAMNLAVEKALSANVGLVGVRNSGHFGMVSYYTMVAAKRNCIGLAMTNAPSSVAPFGGMEPLFGTNPLSFAFPVRNKPHIVIDFATSAIARTKLRNMAEEKKEIPEGLALNKDGYPAKTADEGYKGVLLPAAGVKGYGLAIIVEILSAVITGAAFTSQVGGLVDDFTRSQNVGHFLGAISIESFLPMEEYYNRMDQFIETIKKVKPMPGVQEILYPGELEVYNEAIRESDGIPVADSVMEKIRKCMADLNLQLNIEGV</sequence>
<dbReference type="InterPro" id="IPR003767">
    <property type="entry name" value="Malate/L-lactate_DH-like"/>
</dbReference>
<dbReference type="InterPro" id="IPR043144">
    <property type="entry name" value="Mal/L-sulf/L-lact_DH-like_ah"/>
</dbReference>
<dbReference type="EMBL" id="BDGJ01000064">
    <property type="protein sequence ID" value="GAW92256.1"/>
    <property type="molecule type" value="Genomic_DNA"/>
</dbReference>
<dbReference type="SUPFAM" id="SSF89733">
    <property type="entry name" value="L-sulfolactate dehydrogenase-like"/>
    <property type="match status" value="1"/>
</dbReference>
<dbReference type="Proteomes" id="UP000197032">
    <property type="component" value="Unassembled WGS sequence"/>
</dbReference>
<name>A0A1Z5HRV5_9FIRM</name>
<dbReference type="Gene3D" id="3.30.1370.60">
    <property type="entry name" value="Hypothetical oxidoreductase yiak, domain 2"/>
    <property type="match status" value="1"/>
</dbReference>
<evidence type="ECO:0000256" key="1">
    <source>
        <dbReference type="ARBA" id="ARBA00006056"/>
    </source>
</evidence>